<dbReference type="PANTHER" id="PTHR35099:SF2">
    <property type="entry name" value="OS02G0182700 PROTEIN"/>
    <property type="match status" value="1"/>
</dbReference>
<dbReference type="PANTHER" id="PTHR35099">
    <property type="entry name" value="OS02G0182700 PROTEIN"/>
    <property type="match status" value="1"/>
</dbReference>
<protein>
    <submittedName>
        <fullName evidence="1">Uncharacterized protein</fullName>
    </submittedName>
</protein>
<dbReference type="OMA" id="EWMRAAM"/>
<evidence type="ECO:0000313" key="1">
    <source>
        <dbReference type="EMBL" id="KAF8389175.1"/>
    </source>
</evidence>
<dbReference type="EMBL" id="JABCRI010000019">
    <property type="protein sequence ID" value="KAF8389175.1"/>
    <property type="molecule type" value="Genomic_DNA"/>
</dbReference>
<gene>
    <name evidence="1" type="ORF">HHK36_025868</name>
</gene>
<dbReference type="OrthoDB" id="1724644at2759"/>
<accession>A0A834YM09</accession>
<sequence>MGDEWVKLAVTDDSMVAELLIRLNQLEPPASSPVRPAAVLPLKWGVRMPRSRQALRYSIVQVKKEGDSTRASPTTPLSWSGGSSLSGGCGGAAGDGYEDSSRLSKWSSGGRSKVTATNETIIRRSRKKKTFAELKDKESLLLKERMYLKKELAALQITFEEKRARNNSLKKMKLDLYLHSAKKIGTASDASDEAVSDQSHHTETVNVDCAPFTHDELEPVVCPSPKSDSCKVPTKDIAAQESFFGLPDLNLPFEDDSGSEILYGMS</sequence>
<name>A0A834YM09_TETSI</name>
<keyword evidence="2" id="KW-1185">Reference proteome</keyword>
<proteinExistence type="predicted"/>
<evidence type="ECO:0000313" key="2">
    <source>
        <dbReference type="Proteomes" id="UP000655225"/>
    </source>
</evidence>
<organism evidence="1 2">
    <name type="scientific">Tetracentron sinense</name>
    <name type="common">Spur-leaf</name>
    <dbReference type="NCBI Taxonomy" id="13715"/>
    <lineage>
        <taxon>Eukaryota</taxon>
        <taxon>Viridiplantae</taxon>
        <taxon>Streptophyta</taxon>
        <taxon>Embryophyta</taxon>
        <taxon>Tracheophyta</taxon>
        <taxon>Spermatophyta</taxon>
        <taxon>Magnoliopsida</taxon>
        <taxon>Trochodendrales</taxon>
        <taxon>Trochodendraceae</taxon>
        <taxon>Tetracentron</taxon>
    </lineage>
</organism>
<dbReference type="Proteomes" id="UP000655225">
    <property type="component" value="Unassembled WGS sequence"/>
</dbReference>
<dbReference type="AlphaFoldDB" id="A0A834YM09"/>
<comment type="caution">
    <text evidence="1">The sequence shown here is derived from an EMBL/GenBank/DDBJ whole genome shotgun (WGS) entry which is preliminary data.</text>
</comment>
<reference evidence="1 2" key="1">
    <citation type="submission" date="2020-04" db="EMBL/GenBank/DDBJ databases">
        <title>Plant Genome Project.</title>
        <authorList>
            <person name="Zhang R.-G."/>
        </authorList>
    </citation>
    <scope>NUCLEOTIDE SEQUENCE [LARGE SCALE GENOMIC DNA]</scope>
    <source>
        <strain evidence="1">YNK0</strain>
        <tissue evidence="1">Leaf</tissue>
    </source>
</reference>